<proteinExistence type="predicted"/>
<reference evidence="3" key="1">
    <citation type="journal article" date="2019" name="Int. J. Syst. Evol. Microbiol.">
        <title>The Global Catalogue of Microorganisms (GCM) 10K type strain sequencing project: providing services to taxonomists for standard genome sequencing and annotation.</title>
        <authorList>
            <consortium name="The Broad Institute Genomics Platform"/>
            <consortium name="The Broad Institute Genome Sequencing Center for Infectious Disease"/>
            <person name="Wu L."/>
            <person name="Ma J."/>
        </authorList>
    </citation>
    <scope>NUCLEOTIDE SEQUENCE [LARGE SCALE GENOMIC DNA]</scope>
    <source>
        <strain evidence="3">CGMCC 1.15277</strain>
    </source>
</reference>
<evidence type="ECO:0000313" key="3">
    <source>
        <dbReference type="Proteomes" id="UP001596266"/>
    </source>
</evidence>
<name>A0ABW1X059_9ACTN</name>
<dbReference type="EMBL" id="JBHSUA010000015">
    <property type="protein sequence ID" value="MFC6396740.1"/>
    <property type="molecule type" value="Genomic_DNA"/>
</dbReference>
<feature type="domain" description="DUF559" evidence="1">
    <location>
        <begin position="66"/>
        <end position="145"/>
    </location>
</feature>
<dbReference type="InterPro" id="IPR011335">
    <property type="entry name" value="Restrct_endonuc-II-like"/>
</dbReference>
<gene>
    <name evidence="2" type="ORF">ACFP57_07030</name>
</gene>
<sequence>MTASRCLAGEEFVAALDSVVNLGLMHPEQVALLFANAPVRVGRLVAMMDRAESGTETLVRLRLRALGIAVRTQAQIDGVGRVDLLVGDSLVIEVDSVQHHTSASAYQADRLRDRRLRARGYVPIRLTFEQVIHDWGSAEADIRAAMARRDHRRRVFR</sequence>
<dbReference type="SUPFAM" id="SSF52980">
    <property type="entry name" value="Restriction endonuclease-like"/>
    <property type="match status" value="1"/>
</dbReference>
<evidence type="ECO:0000313" key="2">
    <source>
        <dbReference type="EMBL" id="MFC6396740.1"/>
    </source>
</evidence>
<dbReference type="Pfam" id="PF04480">
    <property type="entry name" value="DUF559"/>
    <property type="match status" value="1"/>
</dbReference>
<keyword evidence="3" id="KW-1185">Reference proteome</keyword>
<organism evidence="2 3">
    <name type="scientific">Luteococcus sanguinis</name>
    <dbReference type="NCBI Taxonomy" id="174038"/>
    <lineage>
        <taxon>Bacteria</taxon>
        <taxon>Bacillati</taxon>
        <taxon>Actinomycetota</taxon>
        <taxon>Actinomycetes</taxon>
        <taxon>Propionibacteriales</taxon>
        <taxon>Propionibacteriaceae</taxon>
        <taxon>Luteococcus</taxon>
    </lineage>
</organism>
<comment type="caution">
    <text evidence="2">The sequence shown here is derived from an EMBL/GenBank/DDBJ whole genome shotgun (WGS) entry which is preliminary data.</text>
</comment>
<evidence type="ECO:0000259" key="1">
    <source>
        <dbReference type="Pfam" id="PF04480"/>
    </source>
</evidence>
<accession>A0ABW1X059</accession>
<dbReference type="InterPro" id="IPR007569">
    <property type="entry name" value="DUF559"/>
</dbReference>
<protein>
    <submittedName>
        <fullName evidence="2">DUF559 domain-containing protein</fullName>
    </submittedName>
</protein>
<dbReference type="Gene3D" id="3.40.960.10">
    <property type="entry name" value="VSR Endonuclease"/>
    <property type="match status" value="1"/>
</dbReference>
<dbReference type="Proteomes" id="UP001596266">
    <property type="component" value="Unassembled WGS sequence"/>
</dbReference>
<dbReference type="RefSeq" id="WP_343884263.1">
    <property type="nucleotide sequence ID" value="NZ_BAAAKI010000001.1"/>
</dbReference>